<dbReference type="PANTHER" id="PTHR44858">
    <property type="entry name" value="TETRATRICOPEPTIDE REPEAT PROTEIN 6"/>
    <property type="match status" value="1"/>
</dbReference>
<feature type="chain" id="PRO_5032834829" description="Tetratricopeptide repeat protein" evidence="4">
    <location>
        <begin position="21"/>
        <end position="291"/>
    </location>
</feature>
<organism evidence="5 6">
    <name type="scientific">Edaphochlamys debaryana</name>
    <dbReference type="NCBI Taxonomy" id="47281"/>
    <lineage>
        <taxon>Eukaryota</taxon>
        <taxon>Viridiplantae</taxon>
        <taxon>Chlorophyta</taxon>
        <taxon>core chlorophytes</taxon>
        <taxon>Chlorophyceae</taxon>
        <taxon>CS clade</taxon>
        <taxon>Chlamydomonadales</taxon>
        <taxon>Chlamydomonadales incertae sedis</taxon>
        <taxon>Edaphochlamys</taxon>
    </lineage>
</organism>
<evidence type="ECO:0000256" key="1">
    <source>
        <dbReference type="ARBA" id="ARBA00022737"/>
    </source>
</evidence>
<name>A0A836BRQ9_9CHLO</name>
<dbReference type="SUPFAM" id="SSF48452">
    <property type="entry name" value="TPR-like"/>
    <property type="match status" value="1"/>
</dbReference>
<dbReference type="InterPro" id="IPR019734">
    <property type="entry name" value="TPR_rpt"/>
</dbReference>
<proteinExistence type="predicted"/>
<dbReference type="Pfam" id="PF13414">
    <property type="entry name" value="TPR_11"/>
    <property type="match status" value="1"/>
</dbReference>
<keyword evidence="2 3" id="KW-0802">TPR repeat</keyword>
<keyword evidence="1" id="KW-0677">Repeat</keyword>
<dbReference type="Pfam" id="PF00515">
    <property type="entry name" value="TPR_1"/>
    <property type="match status" value="1"/>
</dbReference>
<dbReference type="PROSITE" id="PS50005">
    <property type="entry name" value="TPR"/>
    <property type="match status" value="3"/>
</dbReference>
<feature type="repeat" description="TPR" evidence="3">
    <location>
        <begin position="159"/>
        <end position="192"/>
    </location>
</feature>
<dbReference type="InterPro" id="IPR011990">
    <property type="entry name" value="TPR-like_helical_dom_sf"/>
</dbReference>
<keyword evidence="4" id="KW-0732">Signal</keyword>
<evidence type="ECO:0000313" key="6">
    <source>
        <dbReference type="Proteomes" id="UP000612055"/>
    </source>
</evidence>
<dbReference type="AlphaFoldDB" id="A0A836BRQ9"/>
<dbReference type="OrthoDB" id="421121at2759"/>
<comment type="caution">
    <text evidence="5">The sequence shown here is derived from an EMBL/GenBank/DDBJ whole genome shotgun (WGS) entry which is preliminary data.</text>
</comment>
<dbReference type="Gene3D" id="1.25.40.10">
    <property type="entry name" value="Tetratricopeptide repeat domain"/>
    <property type="match status" value="1"/>
</dbReference>
<accession>A0A836BRQ9</accession>
<gene>
    <name evidence="5" type="ORF">HYH03_016191</name>
</gene>
<reference evidence="5" key="1">
    <citation type="journal article" date="2020" name="bioRxiv">
        <title>Comparative genomics of Chlamydomonas.</title>
        <authorList>
            <person name="Craig R.J."/>
            <person name="Hasan A.R."/>
            <person name="Ness R.W."/>
            <person name="Keightley P.D."/>
        </authorList>
    </citation>
    <scope>NUCLEOTIDE SEQUENCE</scope>
    <source>
        <strain evidence="5">CCAP 11/70</strain>
    </source>
</reference>
<evidence type="ECO:0000256" key="4">
    <source>
        <dbReference type="SAM" id="SignalP"/>
    </source>
</evidence>
<evidence type="ECO:0000313" key="5">
    <source>
        <dbReference type="EMBL" id="KAG2485094.1"/>
    </source>
</evidence>
<dbReference type="PANTHER" id="PTHR44858:SF17">
    <property type="match status" value="1"/>
</dbReference>
<dbReference type="EMBL" id="JAEHOE010000136">
    <property type="protein sequence ID" value="KAG2485094.1"/>
    <property type="molecule type" value="Genomic_DNA"/>
</dbReference>
<dbReference type="Pfam" id="PF13432">
    <property type="entry name" value="TPR_16"/>
    <property type="match status" value="1"/>
</dbReference>
<feature type="signal peptide" evidence="4">
    <location>
        <begin position="1"/>
        <end position="20"/>
    </location>
</feature>
<dbReference type="InterPro" id="IPR050498">
    <property type="entry name" value="Ycf3"/>
</dbReference>
<sequence>MLLALLPFVSTITTDSPARADPTPLPVPVITPSIAPDQSKYDPTDPDLREAASMLQGALNAPSLAEEEAGWTAIINKYERMDRPWVPDLVGRAYGNRGNARSRQGRLEEALTDYNTAIALCPWSVDPVLNRGVALEALGRFDEAVSDYRAVLAAAPNDPAGWNNLGNASGGLGKWEDAVEYYGRAVQLAPASYAGAAGNRALALFEVGRTEESIREMRNLLRRYPDYTDMRAALAGALWSIGKEAEAEVQWNRVDDPRYKDYSWLRFDRRWPPAIYKSLNAFLELKSLPAL</sequence>
<dbReference type="Proteomes" id="UP000612055">
    <property type="component" value="Unassembled WGS sequence"/>
</dbReference>
<evidence type="ECO:0000256" key="3">
    <source>
        <dbReference type="PROSITE-ProRule" id="PRU00339"/>
    </source>
</evidence>
<protein>
    <recommendedName>
        <fullName evidence="7">Tetratricopeptide repeat protein</fullName>
    </recommendedName>
</protein>
<keyword evidence="6" id="KW-1185">Reference proteome</keyword>
<feature type="repeat" description="TPR" evidence="3">
    <location>
        <begin position="125"/>
        <end position="158"/>
    </location>
</feature>
<dbReference type="SMART" id="SM00028">
    <property type="entry name" value="TPR"/>
    <property type="match status" value="4"/>
</dbReference>
<evidence type="ECO:0008006" key="7">
    <source>
        <dbReference type="Google" id="ProtNLM"/>
    </source>
</evidence>
<evidence type="ECO:0000256" key="2">
    <source>
        <dbReference type="ARBA" id="ARBA00022803"/>
    </source>
</evidence>
<feature type="repeat" description="TPR" evidence="3">
    <location>
        <begin position="91"/>
        <end position="124"/>
    </location>
</feature>